<dbReference type="PROSITE" id="PS51192">
    <property type="entry name" value="HELICASE_ATP_BIND_1"/>
    <property type="match status" value="1"/>
</dbReference>
<evidence type="ECO:0000259" key="5">
    <source>
        <dbReference type="PROSITE" id="PS51192"/>
    </source>
</evidence>
<evidence type="ECO:0000313" key="6">
    <source>
        <dbReference type="EMBL" id="UTY39255.1"/>
    </source>
</evidence>
<dbReference type="Pfam" id="PF04851">
    <property type="entry name" value="ResIII"/>
    <property type="match status" value="1"/>
</dbReference>
<dbReference type="InterPro" id="IPR054347">
    <property type="entry name" value="TOTE_primase"/>
</dbReference>
<evidence type="ECO:0000256" key="1">
    <source>
        <dbReference type="ARBA" id="ARBA00022741"/>
    </source>
</evidence>
<evidence type="ECO:0000256" key="4">
    <source>
        <dbReference type="ARBA" id="ARBA00022840"/>
    </source>
</evidence>
<dbReference type="InterPro" id="IPR014001">
    <property type="entry name" value="Helicase_ATP-bd"/>
</dbReference>
<dbReference type="InterPro" id="IPR006935">
    <property type="entry name" value="Helicase/UvrB_N"/>
</dbReference>
<dbReference type="GO" id="GO:0004386">
    <property type="term" value="F:helicase activity"/>
    <property type="evidence" value="ECO:0007669"/>
    <property type="project" value="UniProtKB-KW"/>
</dbReference>
<dbReference type="CDD" id="cd17926">
    <property type="entry name" value="DEXHc_RE"/>
    <property type="match status" value="1"/>
</dbReference>
<dbReference type="Gene3D" id="3.40.50.300">
    <property type="entry name" value="P-loop containing nucleotide triphosphate hydrolases"/>
    <property type="match status" value="1"/>
</dbReference>
<name>A0ABY5I5L7_9FIRM</name>
<dbReference type="PANTHER" id="PTHR11274">
    <property type="entry name" value="RAD25/XP-B DNA REPAIR HELICASE"/>
    <property type="match status" value="1"/>
</dbReference>
<evidence type="ECO:0000256" key="3">
    <source>
        <dbReference type="ARBA" id="ARBA00022806"/>
    </source>
</evidence>
<proteinExistence type="predicted"/>
<reference evidence="6" key="1">
    <citation type="submission" date="2022-07" db="EMBL/GenBank/DDBJ databases">
        <title>Faecal culturing of patients with breast cancer.</title>
        <authorList>
            <person name="Teng N.M.Y."/>
            <person name="Kiu R."/>
            <person name="Evans R."/>
            <person name="Baker D.J."/>
            <person name="Zenner C."/>
            <person name="Robinson S.D."/>
            <person name="Hall L.J."/>
        </authorList>
    </citation>
    <scope>NUCLEOTIDE SEQUENCE</scope>
    <source>
        <strain evidence="6">LH1062</strain>
    </source>
</reference>
<dbReference type="RefSeq" id="WP_290140235.1">
    <property type="nucleotide sequence ID" value="NZ_CP101620.1"/>
</dbReference>
<sequence>MIETKNYINLENENKQLKKRISYLEQLLDNHHITYQKFKEENQFNTIKTEMITPEHAVKFYRVFKGRKDVYSQRHVNKDGKVGYYPQCENFWKDEMCLKKMNVKKKCKDCPYKKWKPLNQRIIMKHLNGKDLKGNDVIGIYPMLEDETTNLLVFDFDNHEIGTDGENVDNGWKEEVNALRKICQLHHIDYLVERSRSGKGAHLWIFFDEPISAILARRFGRSLLNIGAEAINLKTFKTYDRMIPSQDHLSDDGLGNLIALPLQGQALKKQNSVFIDENWNIYPDQWKCLQNVKKLPLKFVEEKLKLWKDKELSMVDYDYSISKPWIKETLFHKEDVDNKVIIQFANMVYIDTRNLKPRIQNQIRRLATFRNKEFFKRKAMGLSTRDMNSWIECTIDIGYWLCIPRGCLALLQNHLDENQIPYVIHDYRNFQKKVHVEFVGKLYENQQQACLELLKNDIGICYATTAFGKTVIGTYLISQRKVNTLIIVHTNLIMNNWEDDLNKFLNIDEELPTYTTASGKIKKRKSIIGKLYSNHNSMNGIIDIAIVNSLINKGEVKELVKDYGMIIVDECHHSASTMLYELLNEVNAKYVYGFTATPKEKTDKNKKCLCN</sequence>
<dbReference type="PANTHER" id="PTHR11274:SF0">
    <property type="entry name" value="GENERAL TRANSCRIPTION AND DNA REPAIR FACTOR IIH HELICASE SUBUNIT XPB"/>
    <property type="match status" value="1"/>
</dbReference>
<dbReference type="Proteomes" id="UP001060112">
    <property type="component" value="Chromosome"/>
</dbReference>
<evidence type="ECO:0000256" key="2">
    <source>
        <dbReference type="ARBA" id="ARBA00022801"/>
    </source>
</evidence>
<dbReference type="SMART" id="SM00487">
    <property type="entry name" value="DEXDc"/>
    <property type="match status" value="1"/>
</dbReference>
<keyword evidence="3 6" id="KW-0347">Helicase</keyword>
<organism evidence="6 7">
    <name type="scientific">Allocoprobacillus halotolerans</name>
    <dbReference type="NCBI Taxonomy" id="2944914"/>
    <lineage>
        <taxon>Bacteria</taxon>
        <taxon>Bacillati</taxon>
        <taxon>Bacillota</taxon>
        <taxon>Erysipelotrichia</taxon>
        <taxon>Erysipelotrichales</taxon>
        <taxon>Erysipelotrichaceae</taxon>
        <taxon>Allocoprobacillus</taxon>
    </lineage>
</organism>
<keyword evidence="7" id="KW-1185">Reference proteome</keyword>
<keyword evidence="1" id="KW-0547">Nucleotide-binding</keyword>
<dbReference type="Pfam" id="PF22548">
    <property type="entry name" value="AEP-TOTE"/>
    <property type="match status" value="1"/>
</dbReference>
<evidence type="ECO:0000313" key="7">
    <source>
        <dbReference type="Proteomes" id="UP001060112"/>
    </source>
</evidence>
<dbReference type="InterPro" id="IPR027417">
    <property type="entry name" value="P-loop_NTPase"/>
</dbReference>
<accession>A0ABY5I5L7</accession>
<dbReference type="InterPro" id="IPR050615">
    <property type="entry name" value="ATP-dep_DNA_Helicase"/>
</dbReference>
<keyword evidence="4" id="KW-0067">ATP-binding</keyword>
<dbReference type="EMBL" id="CP101620">
    <property type="protein sequence ID" value="UTY39255.1"/>
    <property type="molecule type" value="Genomic_DNA"/>
</dbReference>
<dbReference type="SUPFAM" id="SSF52540">
    <property type="entry name" value="P-loop containing nucleoside triphosphate hydrolases"/>
    <property type="match status" value="1"/>
</dbReference>
<feature type="domain" description="Helicase ATP-binding" evidence="5">
    <location>
        <begin position="450"/>
        <end position="611"/>
    </location>
</feature>
<gene>
    <name evidence="6" type="ORF">NMU03_17200</name>
</gene>
<keyword evidence="2" id="KW-0378">Hydrolase</keyword>
<protein>
    <submittedName>
        <fullName evidence="6">DEAD/DEAH box helicase family protein</fullName>
    </submittedName>
</protein>